<dbReference type="AlphaFoldDB" id="A0AA37J0N7"/>
<dbReference type="InterPro" id="IPR013011">
    <property type="entry name" value="PTS_EIIB_2"/>
</dbReference>
<dbReference type="Proteomes" id="UP001055185">
    <property type="component" value="Unassembled WGS sequence"/>
</dbReference>
<dbReference type="InterPro" id="IPR002178">
    <property type="entry name" value="PTS_EIIA_type-2_dom"/>
</dbReference>
<dbReference type="InterPro" id="IPR036095">
    <property type="entry name" value="PTS_EIIB-like_sf"/>
</dbReference>
<dbReference type="InterPro" id="IPR013196">
    <property type="entry name" value="HTH_11"/>
</dbReference>
<dbReference type="Pfam" id="PF00359">
    <property type="entry name" value="PTS_EIIA_2"/>
    <property type="match status" value="1"/>
</dbReference>
<evidence type="ECO:0000256" key="4">
    <source>
        <dbReference type="ARBA" id="ARBA00023159"/>
    </source>
</evidence>
<dbReference type="Pfam" id="PF00874">
    <property type="entry name" value="PRD"/>
    <property type="match status" value="1"/>
</dbReference>
<dbReference type="Pfam" id="PF05043">
    <property type="entry name" value="Mga"/>
    <property type="match status" value="1"/>
</dbReference>
<dbReference type="Gene3D" id="3.40.930.10">
    <property type="entry name" value="Mannitol-specific EII, Chain A"/>
    <property type="match status" value="1"/>
</dbReference>
<dbReference type="InterPro" id="IPR050661">
    <property type="entry name" value="BglG_antiterminators"/>
</dbReference>
<dbReference type="SUPFAM" id="SSF63520">
    <property type="entry name" value="PTS-regulatory domain, PRD"/>
    <property type="match status" value="2"/>
</dbReference>
<evidence type="ECO:0000259" key="7">
    <source>
        <dbReference type="PROSITE" id="PS51099"/>
    </source>
</evidence>
<sequence>MLDSKLVDLLASLSETEYLTSKRLADQNETSDRTVQTRIRDLRKELESHGATIESRPRHGYRLVVQDRERYKAWLQTEQARMRQSIPNSVEERFRYMLARFLQSEECWKLEDLSEELCVSTKTLSTELKQVEFVLGHYDLVLQRKPHYGVRVHGHEFDKRKCCMDYLVQPYYGALDQEGTQAKLTALIGEVLLDVMLRHRVKFSEAAFQNIVFYLYVACMRTREGNIIREARPDQLARVEKMPEYAIARILVQQLREMEVEIEPEPAEQLYIAVYIAGRRILGDEYKLQSNPVVLQDINSLSSLLMNCIQKVYNLNFKDNLNVRVALYNHLATFHIRMTYGIPMPNPILEEIKQNYPFAFAIAQRAMVELERFYGRKISEAETGYFAIILEMALESLKDDIEKKNILLVCMTGKASSRFLAFRFRNEFGVYINRLDVCSMYEFEQYDLSGIDYVFTTVPLHTTAGTPIYEIGNFLDSDDIPQVRKKLEQGSTDFLRTYYRPELFFAHVTGTTRAEVIRELSHRLAQVYPIPEETFCASVLAREELGGTDFGNQVAIPHPEDCFFHENMVCVGILDKPILWSSNTVQLVVMVSIYESTSAQTQKFYQLTSSLLSDQLRVKRIISRREYEHFMKLLLE</sequence>
<evidence type="ECO:0000259" key="6">
    <source>
        <dbReference type="PROSITE" id="PS51094"/>
    </source>
</evidence>
<dbReference type="Gene3D" id="1.10.10.10">
    <property type="entry name" value="Winged helix-like DNA-binding domain superfamily/Winged helix DNA-binding domain"/>
    <property type="match status" value="1"/>
</dbReference>
<dbReference type="PANTHER" id="PTHR30185:SF13">
    <property type="entry name" value="LICABCH OPERON REGULATOR-RELATED"/>
    <property type="match status" value="1"/>
</dbReference>
<dbReference type="GO" id="GO:0006355">
    <property type="term" value="P:regulation of DNA-templated transcription"/>
    <property type="evidence" value="ECO:0007669"/>
    <property type="project" value="InterPro"/>
</dbReference>
<dbReference type="InterPro" id="IPR036388">
    <property type="entry name" value="WH-like_DNA-bd_sf"/>
</dbReference>
<dbReference type="SUPFAM" id="SSF55804">
    <property type="entry name" value="Phoshotransferase/anion transport protein"/>
    <property type="match status" value="1"/>
</dbReference>
<gene>
    <name evidence="9" type="primary">licR</name>
    <name evidence="9" type="ORF">JCM17207_22430</name>
</gene>
<comment type="caution">
    <text evidence="9">The sequence shown here is derived from an EMBL/GenBank/DDBJ whole genome shotgun (WGS) entry which is preliminary data.</text>
</comment>
<dbReference type="CDD" id="cd05568">
    <property type="entry name" value="PTS_IIB_bgl_like"/>
    <property type="match status" value="1"/>
</dbReference>
<dbReference type="PANTHER" id="PTHR30185">
    <property type="entry name" value="CRYPTIC BETA-GLUCOSIDE BGL OPERON ANTITERMINATOR"/>
    <property type="match status" value="1"/>
</dbReference>
<feature type="domain" description="PRD" evidence="8">
    <location>
        <begin position="179"/>
        <end position="286"/>
    </location>
</feature>
<dbReference type="PROSITE" id="PS51372">
    <property type="entry name" value="PRD_2"/>
    <property type="match status" value="2"/>
</dbReference>
<name>A0AA37J0N7_9FIRM</name>
<dbReference type="Pfam" id="PF08279">
    <property type="entry name" value="HTH_11"/>
    <property type="match status" value="1"/>
</dbReference>
<dbReference type="InterPro" id="IPR016152">
    <property type="entry name" value="PTrfase/Anion_transptr"/>
</dbReference>
<dbReference type="RefSeq" id="WP_238317827.1">
    <property type="nucleotide sequence ID" value="NZ_BQKV01000098.1"/>
</dbReference>
<evidence type="ECO:0000256" key="2">
    <source>
        <dbReference type="ARBA" id="ARBA00022737"/>
    </source>
</evidence>
<dbReference type="Gene3D" id="3.40.50.2300">
    <property type="match status" value="1"/>
</dbReference>
<dbReference type="GO" id="GO:0009401">
    <property type="term" value="P:phosphoenolpyruvate-dependent sugar phosphotransferase system"/>
    <property type="evidence" value="ECO:0007669"/>
    <property type="project" value="InterPro"/>
</dbReference>
<evidence type="ECO:0000259" key="8">
    <source>
        <dbReference type="PROSITE" id="PS51372"/>
    </source>
</evidence>
<accession>A0AA37J0N7</accession>
<feature type="domain" description="PTS EIIB type-2" evidence="7">
    <location>
        <begin position="404"/>
        <end position="495"/>
    </location>
</feature>
<dbReference type="GO" id="GO:0008982">
    <property type="term" value="F:protein-N(PI)-phosphohistidine-sugar phosphotransferase activity"/>
    <property type="evidence" value="ECO:0007669"/>
    <property type="project" value="InterPro"/>
</dbReference>
<reference evidence="9" key="1">
    <citation type="journal article" date="2022" name="Int. J. Syst. Evol. Microbiol.">
        <title>Genome-based, phenotypic and chemotaxonomic classification of Faecalibacterium strains: proposal of three novel species Faecalibacterium duncaniae sp. nov., Faecalibacterium hattorii sp. nov. and Faecalibacterium gallinarum sp. nov. .</title>
        <authorList>
            <person name="Sakamoto M."/>
            <person name="Sakurai N."/>
            <person name="Tanno H."/>
            <person name="Iino T."/>
            <person name="Ohkuma M."/>
            <person name="Endo A."/>
        </authorList>
    </citation>
    <scope>NUCLEOTIDE SEQUENCE</scope>
    <source>
        <strain evidence="9">JCM 17207</strain>
    </source>
</reference>
<dbReference type="InterPro" id="IPR007737">
    <property type="entry name" value="Mga_HTH"/>
</dbReference>
<dbReference type="SUPFAM" id="SSF52794">
    <property type="entry name" value="PTS system IIB component-like"/>
    <property type="match status" value="1"/>
</dbReference>
<keyword evidence="3" id="KW-0805">Transcription regulation</keyword>
<evidence type="ECO:0000313" key="9">
    <source>
        <dbReference type="EMBL" id="GJN65618.1"/>
    </source>
</evidence>
<feature type="domain" description="PRD" evidence="8">
    <location>
        <begin position="293"/>
        <end position="400"/>
    </location>
</feature>
<organism evidence="9 10">
    <name type="scientific">Faecalibacterium gallinarum</name>
    <dbReference type="NCBI Taxonomy" id="2903556"/>
    <lineage>
        <taxon>Bacteria</taxon>
        <taxon>Bacillati</taxon>
        <taxon>Bacillota</taxon>
        <taxon>Clostridia</taxon>
        <taxon>Eubacteriales</taxon>
        <taxon>Oscillospiraceae</taxon>
        <taxon>Faecalibacterium</taxon>
    </lineage>
</organism>
<dbReference type="PROSITE" id="PS51094">
    <property type="entry name" value="PTS_EIIA_TYPE_2"/>
    <property type="match status" value="1"/>
</dbReference>
<protein>
    <submittedName>
        <fullName evidence="9">LicABCH operon regulator</fullName>
    </submittedName>
</protein>
<dbReference type="EMBL" id="BQKV01000098">
    <property type="protein sequence ID" value="GJN65618.1"/>
    <property type="molecule type" value="Genomic_DNA"/>
</dbReference>
<keyword evidence="2" id="KW-0677">Repeat</keyword>
<keyword evidence="10" id="KW-1185">Reference proteome</keyword>
<dbReference type="Gene3D" id="1.10.1790.10">
    <property type="entry name" value="PRD domain"/>
    <property type="match status" value="2"/>
</dbReference>
<evidence type="ECO:0000256" key="5">
    <source>
        <dbReference type="ARBA" id="ARBA00023163"/>
    </source>
</evidence>
<dbReference type="InterPro" id="IPR036634">
    <property type="entry name" value="PRD_sf"/>
</dbReference>
<evidence type="ECO:0000313" key="10">
    <source>
        <dbReference type="Proteomes" id="UP001055185"/>
    </source>
</evidence>
<keyword evidence="5" id="KW-0804">Transcription</keyword>
<dbReference type="PROSITE" id="PS51099">
    <property type="entry name" value="PTS_EIIB_TYPE_2"/>
    <property type="match status" value="1"/>
</dbReference>
<feature type="domain" description="PTS EIIA type-2" evidence="6">
    <location>
        <begin position="497"/>
        <end position="636"/>
    </location>
</feature>
<evidence type="ECO:0000256" key="1">
    <source>
        <dbReference type="ARBA" id="ARBA00022679"/>
    </source>
</evidence>
<proteinExistence type="predicted"/>
<evidence type="ECO:0000256" key="3">
    <source>
        <dbReference type="ARBA" id="ARBA00023015"/>
    </source>
</evidence>
<dbReference type="InterPro" id="IPR011608">
    <property type="entry name" value="PRD"/>
</dbReference>
<keyword evidence="4" id="KW-0010">Activator</keyword>
<keyword evidence="1" id="KW-0808">Transferase</keyword>